<keyword evidence="1" id="KW-1185">Reference proteome</keyword>
<protein>
    <submittedName>
        <fullName evidence="2">NYN domain-containing protein</fullName>
    </submittedName>
</protein>
<evidence type="ECO:0000313" key="2">
    <source>
        <dbReference type="WBParaSite" id="SVE_0798200.1"/>
    </source>
</evidence>
<dbReference type="WBParaSite" id="SVE_0798200.1">
    <property type="protein sequence ID" value="SVE_0798200.1"/>
    <property type="gene ID" value="SVE_0798200"/>
</dbReference>
<proteinExistence type="predicted"/>
<reference evidence="2" key="2">
    <citation type="submission" date="2015-08" db="UniProtKB">
        <authorList>
            <consortium name="WormBaseParasite"/>
        </authorList>
    </citation>
    <scope>IDENTIFICATION</scope>
</reference>
<dbReference type="Proteomes" id="UP000035680">
    <property type="component" value="Unassembled WGS sequence"/>
</dbReference>
<organism evidence="1 2">
    <name type="scientific">Strongyloides venezuelensis</name>
    <name type="common">Threadworm</name>
    <dbReference type="NCBI Taxonomy" id="75913"/>
    <lineage>
        <taxon>Eukaryota</taxon>
        <taxon>Metazoa</taxon>
        <taxon>Ecdysozoa</taxon>
        <taxon>Nematoda</taxon>
        <taxon>Chromadorea</taxon>
        <taxon>Rhabditida</taxon>
        <taxon>Tylenchina</taxon>
        <taxon>Panagrolaimomorpha</taxon>
        <taxon>Strongyloidoidea</taxon>
        <taxon>Strongyloididae</taxon>
        <taxon>Strongyloides</taxon>
    </lineage>
</organism>
<name>A0A0K0FGH9_STRVS</name>
<accession>A0A0K0FGH9</accession>
<evidence type="ECO:0000313" key="1">
    <source>
        <dbReference type="Proteomes" id="UP000035680"/>
    </source>
</evidence>
<dbReference type="AlphaFoldDB" id="A0A0K0FGH9"/>
<sequence length="200" mass="23405">MPNNTTEKDLFIDLYCTLSTGDDLYDGVNFALKHREYYASKFMFGYDLSRKSIEKRMLHEISQTSIIEKIMLLSKIPICSTVCNYLQSLYDIAIKINLQPHEHCIPIILASRTIQQHQLQLCKGLTWNVQDYIVALKNKNEQKNIEVVKPNEKKCKSVIDKKEIEIVDEKKMKVLLMKKDVKILLMKENQKRLLKIKKGK</sequence>
<reference evidence="1" key="1">
    <citation type="submission" date="2014-07" db="EMBL/GenBank/DDBJ databases">
        <authorList>
            <person name="Martin A.A"/>
            <person name="De Silva N."/>
        </authorList>
    </citation>
    <scope>NUCLEOTIDE SEQUENCE</scope>
</reference>